<keyword evidence="2" id="KW-0456">Lyase</keyword>
<dbReference type="Proteomes" id="UP000249402">
    <property type="component" value="Unassembled WGS sequence"/>
</dbReference>
<evidence type="ECO:0000256" key="1">
    <source>
        <dbReference type="ARBA" id="ARBA00007946"/>
    </source>
</evidence>
<comment type="similarity">
    <text evidence="1">Belongs to the trichodiene synthase family.</text>
</comment>
<dbReference type="STRING" id="1448316.A0A395HBP1"/>
<proteinExistence type="inferred from homology"/>
<dbReference type="AlphaFoldDB" id="A0A395HBP1"/>
<evidence type="ECO:0000256" key="2">
    <source>
        <dbReference type="ARBA" id="ARBA00023239"/>
    </source>
</evidence>
<protein>
    <submittedName>
        <fullName evidence="3">Terpenoid synthase</fullName>
    </submittedName>
</protein>
<accession>A0A395HBP1</accession>
<dbReference type="SUPFAM" id="SSF48576">
    <property type="entry name" value="Terpenoid synthases"/>
    <property type="match status" value="1"/>
</dbReference>
<dbReference type="GO" id="GO:0016838">
    <property type="term" value="F:carbon-oxygen lyase activity, acting on phosphates"/>
    <property type="evidence" value="ECO:0007669"/>
    <property type="project" value="InterPro"/>
</dbReference>
<organism evidence="3 4">
    <name type="scientific">Aspergillus ibericus CBS 121593</name>
    <dbReference type="NCBI Taxonomy" id="1448316"/>
    <lineage>
        <taxon>Eukaryota</taxon>
        <taxon>Fungi</taxon>
        <taxon>Dikarya</taxon>
        <taxon>Ascomycota</taxon>
        <taxon>Pezizomycotina</taxon>
        <taxon>Eurotiomycetes</taxon>
        <taxon>Eurotiomycetidae</taxon>
        <taxon>Eurotiales</taxon>
        <taxon>Aspergillaceae</taxon>
        <taxon>Aspergillus</taxon>
        <taxon>Aspergillus subgen. Circumdati</taxon>
    </lineage>
</organism>
<gene>
    <name evidence="3" type="ORF">BO80DRAFT_203232</name>
</gene>
<dbReference type="EMBL" id="KZ824423">
    <property type="protein sequence ID" value="RAL04545.1"/>
    <property type="molecule type" value="Genomic_DNA"/>
</dbReference>
<sequence>MTGNPEAFVYLILSKDICPGHGETLNVFIQAVPELINFTNKVNDLLSFYKESVISSERNGYVYHRAQASQVTIPDCLNGLVDEIHENIRRVEDIVADNPKLREVVHSYMRGYIGFHIIASI</sequence>
<dbReference type="RefSeq" id="XP_025578872.1">
    <property type="nucleotide sequence ID" value="XM_025714222.1"/>
</dbReference>
<dbReference type="OrthoDB" id="2998174at2759"/>
<name>A0A395HBP1_9EURO</name>
<dbReference type="GeneID" id="37219087"/>
<evidence type="ECO:0000313" key="4">
    <source>
        <dbReference type="Proteomes" id="UP000249402"/>
    </source>
</evidence>
<dbReference type="InterPro" id="IPR008949">
    <property type="entry name" value="Isoprenoid_synthase_dom_sf"/>
</dbReference>
<dbReference type="Pfam" id="PF06330">
    <property type="entry name" value="TRI5"/>
    <property type="match status" value="1"/>
</dbReference>
<dbReference type="Gene3D" id="1.10.600.10">
    <property type="entry name" value="Farnesyl Diphosphate Synthase"/>
    <property type="match status" value="1"/>
</dbReference>
<dbReference type="VEuPathDB" id="FungiDB:BO80DRAFT_203232"/>
<keyword evidence="4" id="KW-1185">Reference proteome</keyword>
<reference evidence="3 4" key="1">
    <citation type="submission" date="2018-02" db="EMBL/GenBank/DDBJ databases">
        <title>The genomes of Aspergillus section Nigri reveals drivers in fungal speciation.</title>
        <authorList>
            <consortium name="DOE Joint Genome Institute"/>
            <person name="Vesth T.C."/>
            <person name="Nybo J."/>
            <person name="Theobald S."/>
            <person name="Brandl J."/>
            <person name="Frisvad J.C."/>
            <person name="Nielsen K.F."/>
            <person name="Lyhne E.K."/>
            <person name="Kogle M.E."/>
            <person name="Kuo A."/>
            <person name="Riley R."/>
            <person name="Clum A."/>
            <person name="Nolan M."/>
            <person name="Lipzen A."/>
            <person name="Salamov A."/>
            <person name="Henrissat B."/>
            <person name="Wiebenga A."/>
            <person name="De vries R.P."/>
            <person name="Grigoriev I.V."/>
            <person name="Mortensen U.H."/>
            <person name="Andersen M.R."/>
            <person name="Baker S.E."/>
        </authorList>
    </citation>
    <scope>NUCLEOTIDE SEQUENCE [LARGE SCALE GENOMIC DNA]</scope>
    <source>
        <strain evidence="3 4">CBS 121593</strain>
    </source>
</reference>
<dbReference type="InterPro" id="IPR024652">
    <property type="entry name" value="Trichodiene_synth"/>
</dbReference>
<evidence type="ECO:0000313" key="3">
    <source>
        <dbReference type="EMBL" id="RAL04545.1"/>
    </source>
</evidence>